<protein>
    <recommendedName>
        <fullName evidence="1">Treble clef zinc finger domain-containing protein</fullName>
    </recommendedName>
</protein>
<dbReference type="Proteomes" id="UP000824232">
    <property type="component" value="Unassembled WGS sequence"/>
</dbReference>
<dbReference type="SUPFAM" id="SSF64496">
    <property type="entry name" value="DNA-binding domain of intron-encoded endonucleases"/>
    <property type="match status" value="1"/>
</dbReference>
<dbReference type="InterPro" id="IPR025487">
    <property type="entry name" value="DUF4379"/>
</dbReference>
<feature type="domain" description="Treble clef zinc finger" evidence="1">
    <location>
        <begin position="53"/>
        <end position="109"/>
    </location>
</feature>
<organism evidence="2 3">
    <name type="scientific">Candidatus Onthousia excrementipullorum</name>
    <dbReference type="NCBI Taxonomy" id="2840884"/>
    <lineage>
        <taxon>Bacteria</taxon>
        <taxon>Bacillati</taxon>
        <taxon>Bacillota</taxon>
        <taxon>Bacilli</taxon>
        <taxon>Candidatus Onthousia</taxon>
    </lineage>
</organism>
<dbReference type="AlphaFoldDB" id="A0A9D1DUS5"/>
<dbReference type="PANTHER" id="PTHR37317:SF6">
    <property type="entry name" value="ZINC-RIBBON DOMAIN-CONTAINING PROTEIN-RELATED"/>
    <property type="match status" value="1"/>
</dbReference>
<proteinExistence type="predicted"/>
<reference evidence="2" key="1">
    <citation type="submission" date="2020-10" db="EMBL/GenBank/DDBJ databases">
        <authorList>
            <person name="Gilroy R."/>
        </authorList>
    </citation>
    <scope>NUCLEOTIDE SEQUENCE</scope>
    <source>
        <strain evidence="2">CHK184-20233</strain>
    </source>
</reference>
<dbReference type="InterPro" id="IPR036388">
    <property type="entry name" value="WH-like_DNA-bd_sf"/>
</dbReference>
<name>A0A9D1DUS5_9FIRM</name>
<comment type="caution">
    <text evidence="2">The sequence shown here is derived from an EMBL/GenBank/DDBJ whole genome shotgun (WGS) entry which is preliminary data.</text>
</comment>
<gene>
    <name evidence="2" type="ORF">IAB38_04450</name>
</gene>
<evidence type="ECO:0000259" key="1">
    <source>
        <dbReference type="Pfam" id="PF14311"/>
    </source>
</evidence>
<sequence>MTKPIKEIIEILNKDFKCEITIKIDCNRDNADICKNILSTIGFNSLEYLYPEIAKEWDYVKNYPLTPDKVAAHSGKKAYWICPNCKTSYPAVISSRTAKRKTYGCRNCKSFRLHKKVACIELNKTFDSVKEAANYVGKSPCSITSACKGYVKTCGGYHWKYVLEDTNKEKH</sequence>
<evidence type="ECO:0000313" key="3">
    <source>
        <dbReference type="Proteomes" id="UP000824232"/>
    </source>
</evidence>
<reference evidence="2" key="2">
    <citation type="journal article" date="2021" name="PeerJ">
        <title>Extensive microbial diversity within the chicken gut microbiome revealed by metagenomics and culture.</title>
        <authorList>
            <person name="Gilroy R."/>
            <person name="Ravi A."/>
            <person name="Getino M."/>
            <person name="Pursley I."/>
            <person name="Horton D.L."/>
            <person name="Alikhan N.F."/>
            <person name="Baker D."/>
            <person name="Gharbi K."/>
            <person name="Hall N."/>
            <person name="Watson M."/>
            <person name="Adriaenssens E.M."/>
            <person name="Foster-Nyarko E."/>
            <person name="Jarju S."/>
            <person name="Secka A."/>
            <person name="Antonio M."/>
            <person name="Oren A."/>
            <person name="Chaudhuri R.R."/>
            <person name="La Ragione R."/>
            <person name="Hildebrand F."/>
            <person name="Pallen M.J."/>
        </authorList>
    </citation>
    <scope>NUCLEOTIDE SEQUENCE</scope>
    <source>
        <strain evidence="2">CHK184-20233</strain>
    </source>
</reference>
<evidence type="ECO:0000313" key="2">
    <source>
        <dbReference type="EMBL" id="HIR59281.1"/>
    </source>
</evidence>
<dbReference type="PANTHER" id="PTHR37317">
    <property type="entry name" value="BLR8090 PROTEIN"/>
    <property type="match status" value="1"/>
</dbReference>
<dbReference type="EMBL" id="DVHC01000045">
    <property type="protein sequence ID" value="HIR59281.1"/>
    <property type="molecule type" value="Genomic_DNA"/>
</dbReference>
<accession>A0A9D1DUS5</accession>
<dbReference type="Pfam" id="PF14311">
    <property type="entry name" value="DUF4379"/>
    <property type="match status" value="1"/>
</dbReference>
<dbReference type="Gene3D" id="1.10.10.10">
    <property type="entry name" value="Winged helix-like DNA-binding domain superfamily/Winged helix DNA-binding domain"/>
    <property type="match status" value="1"/>
</dbReference>